<keyword evidence="2" id="KW-1185">Reference proteome</keyword>
<organism evidence="1 2">
    <name type="scientific">Caballeronia humi</name>
    <dbReference type="NCBI Taxonomy" id="326474"/>
    <lineage>
        <taxon>Bacteria</taxon>
        <taxon>Pseudomonadati</taxon>
        <taxon>Pseudomonadota</taxon>
        <taxon>Betaproteobacteria</taxon>
        <taxon>Burkholderiales</taxon>
        <taxon>Burkholderiaceae</taxon>
        <taxon>Caballeronia</taxon>
    </lineage>
</organism>
<dbReference type="Proteomes" id="UP000054977">
    <property type="component" value="Unassembled WGS sequence"/>
</dbReference>
<dbReference type="STRING" id="326474.AWB65_05075"/>
<sequence length="100" mass="10865">MEVRVPRVRLPDGSVRIAQPDWVGQLDGFTLLFGALVLMLAQQMSFAAVAHRQSVVASSVCHHVEHVETFAAMPSPRTCRTPLAKPMLLAACDANASERP</sequence>
<dbReference type="AlphaFoldDB" id="A0A158INL6"/>
<evidence type="ECO:0000313" key="1">
    <source>
        <dbReference type="EMBL" id="SAL57661.1"/>
    </source>
</evidence>
<dbReference type="EMBL" id="FCNW02000037">
    <property type="protein sequence ID" value="SAL57661.1"/>
    <property type="molecule type" value="Genomic_DNA"/>
</dbReference>
<accession>A0A158INL6</accession>
<comment type="caution">
    <text evidence="1">The sequence shown here is derived from an EMBL/GenBank/DDBJ whole genome shotgun (WGS) entry which is preliminary data.</text>
</comment>
<evidence type="ECO:0000313" key="2">
    <source>
        <dbReference type="Proteomes" id="UP000054977"/>
    </source>
</evidence>
<gene>
    <name evidence="1" type="ORF">AWB65_05075</name>
</gene>
<name>A0A158INL6_9BURK</name>
<protein>
    <submittedName>
        <fullName evidence="1">Uncharacterized protein</fullName>
    </submittedName>
</protein>
<proteinExistence type="predicted"/>
<reference evidence="1" key="1">
    <citation type="submission" date="2016-01" db="EMBL/GenBank/DDBJ databases">
        <authorList>
            <person name="Peeters C."/>
        </authorList>
    </citation>
    <scope>NUCLEOTIDE SEQUENCE [LARGE SCALE GENOMIC DNA]</scope>
    <source>
        <strain evidence="1">LMG 22934</strain>
    </source>
</reference>